<dbReference type="AlphaFoldDB" id="A0A543L315"/>
<comment type="similarity">
    <text evidence="1">Belongs to the UPF0065 (bug) family.</text>
</comment>
<evidence type="ECO:0000313" key="3">
    <source>
        <dbReference type="EMBL" id="TQN01727.1"/>
    </source>
</evidence>
<dbReference type="Proteomes" id="UP000316993">
    <property type="component" value="Unassembled WGS sequence"/>
</dbReference>
<comment type="caution">
    <text evidence="3">The sequence shown here is derived from an EMBL/GenBank/DDBJ whole genome shotgun (WGS) entry which is preliminary data.</text>
</comment>
<dbReference type="InterPro" id="IPR006311">
    <property type="entry name" value="TAT_signal"/>
</dbReference>
<keyword evidence="2" id="KW-0732">Signal</keyword>
<name>A0A543L315_9BURK</name>
<dbReference type="RefSeq" id="WP_066698636.1">
    <property type="nucleotide sequence ID" value="NZ_VFPV01000003.1"/>
</dbReference>
<dbReference type="PANTHER" id="PTHR42928:SF5">
    <property type="entry name" value="BLR1237 PROTEIN"/>
    <property type="match status" value="1"/>
</dbReference>
<gene>
    <name evidence="3" type="ORF">BDD18_3697</name>
</gene>
<dbReference type="SUPFAM" id="SSF53850">
    <property type="entry name" value="Periplasmic binding protein-like II"/>
    <property type="match status" value="1"/>
</dbReference>
<accession>A0A543L315</accession>
<dbReference type="Pfam" id="PF03401">
    <property type="entry name" value="TctC"/>
    <property type="match status" value="1"/>
</dbReference>
<dbReference type="PANTHER" id="PTHR42928">
    <property type="entry name" value="TRICARBOXYLATE-BINDING PROTEIN"/>
    <property type="match status" value="1"/>
</dbReference>
<dbReference type="InterPro" id="IPR042100">
    <property type="entry name" value="Bug_dom1"/>
</dbReference>
<protein>
    <submittedName>
        <fullName evidence="3">Tripartite-type tricarboxylate transporter receptor subunit TctC</fullName>
    </submittedName>
</protein>
<dbReference type="PROSITE" id="PS51318">
    <property type="entry name" value="TAT"/>
    <property type="match status" value="1"/>
</dbReference>
<sequence>MPLQPTKRTLMRATAGALLLLAAPLSMAQAWPARPIRLVVPFPPGGLIDNMARLVGNRLAQELGQPVVIDNKPGAGGNVGAAEVARAPADGYTLLMASPALTISPAIYKNLPYQPSQLAAVALLGRVPNVLLVNPASGIGKVQDLVGRAKSKPGQLNYASNGNGTSLHLSAELFKRRSETFITHVPYRGAAAAITALLSGEVDMMFDNLPSAIGQIQAGKLRALAVTTAQRSTALPDVPTLAEAGMDGFNVSAWFGVAAPAGLPAPVATRLADALQKVVQQPEVAAAMQRQGADPAFMDAASAAAALNADAAQWKQVAAFAKIQLD</sequence>
<dbReference type="EMBL" id="VFPV01000003">
    <property type="protein sequence ID" value="TQN01727.1"/>
    <property type="molecule type" value="Genomic_DNA"/>
</dbReference>
<dbReference type="InterPro" id="IPR005064">
    <property type="entry name" value="BUG"/>
</dbReference>
<evidence type="ECO:0000256" key="1">
    <source>
        <dbReference type="ARBA" id="ARBA00006987"/>
    </source>
</evidence>
<proteinExistence type="inferred from homology"/>
<dbReference type="Gene3D" id="3.40.190.150">
    <property type="entry name" value="Bordetella uptake gene, domain 1"/>
    <property type="match status" value="1"/>
</dbReference>
<reference evidence="3 4" key="1">
    <citation type="submission" date="2019-06" db="EMBL/GenBank/DDBJ databases">
        <title>Genomic Encyclopedia of Archaeal and Bacterial Type Strains, Phase II (KMG-II): from individual species to whole genera.</title>
        <authorList>
            <person name="Goeker M."/>
        </authorList>
    </citation>
    <scope>NUCLEOTIDE SEQUENCE [LARGE SCALE GENOMIC DNA]</scope>
    <source>
        <strain evidence="3 4">DSM 7270</strain>
    </source>
</reference>
<feature type="signal peptide" evidence="2">
    <location>
        <begin position="1"/>
        <end position="28"/>
    </location>
</feature>
<dbReference type="CDD" id="cd13578">
    <property type="entry name" value="PBP2_Bug27"/>
    <property type="match status" value="1"/>
</dbReference>
<keyword evidence="3" id="KW-0675">Receptor</keyword>
<evidence type="ECO:0000313" key="4">
    <source>
        <dbReference type="Proteomes" id="UP000316993"/>
    </source>
</evidence>
<evidence type="ECO:0000256" key="2">
    <source>
        <dbReference type="SAM" id="SignalP"/>
    </source>
</evidence>
<feature type="chain" id="PRO_5021919865" evidence="2">
    <location>
        <begin position="29"/>
        <end position="326"/>
    </location>
</feature>
<dbReference type="Gene3D" id="3.40.190.10">
    <property type="entry name" value="Periplasmic binding protein-like II"/>
    <property type="match status" value="1"/>
</dbReference>
<organism evidence="3 4">
    <name type="scientific">Acidovorax temperans</name>
    <dbReference type="NCBI Taxonomy" id="80878"/>
    <lineage>
        <taxon>Bacteria</taxon>
        <taxon>Pseudomonadati</taxon>
        <taxon>Pseudomonadota</taxon>
        <taxon>Betaproteobacteria</taxon>
        <taxon>Burkholderiales</taxon>
        <taxon>Comamonadaceae</taxon>
        <taxon>Acidovorax</taxon>
    </lineage>
</organism>
<dbReference type="PIRSF" id="PIRSF017082">
    <property type="entry name" value="YflP"/>
    <property type="match status" value="1"/>
</dbReference>